<sequence>MPQFSFEKITTADRNTVYKIFSDYENYQKISSEFFPSIRIRSVRDNVAVVEEHLILGDDEFVIMAKHVTNEPVLHDVFVIGGDAKGSHIQEQFIEIPQGTKILVDVDFKLKGKMKIGGMFSKNRYLQNYEEILDNFIKIAEN</sequence>
<gene>
    <name evidence="1" type="ORF">NPIRD3C_1452</name>
</gene>
<evidence type="ECO:0000313" key="2">
    <source>
        <dbReference type="Proteomes" id="UP000032027"/>
    </source>
</evidence>
<dbReference type="Proteomes" id="UP000032027">
    <property type="component" value="Chromosome"/>
</dbReference>
<accession>A0A0C5BWN4</accession>
<dbReference type="Gene3D" id="3.30.530.20">
    <property type="match status" value="1"/>
</dbReference>
<dbReference type="AlphaFoldDB" id="A0A0C5BWN4"/>
<organism evidence="1 2">
    <name type="scientific">Nitrosopumilus piranensis</name>
    <dbReference type="NCBI Taxonomy" id="1582439"/>
    <lineage>
        <taxon>Archaea</taxon>
        <taxon>Nitrososphaerota</taxon>
        <taxon>Nitrososphaeria</taxon>
        <taxon>Nitrosopumilales</taxon>
        <taxon>Nitrosopumilaceae</taxon>
        <taxon>Nitrosopumilus</taxon>
    </lineage>
</organism>
<dbReference type="HOGENOM" id="CLU_148444_0_0_2"/>
<dbReference type="PATRIC" id="fig|1582439.9.peg.1501"/>
<dbReference type="InterPro" id="IPR023393">
    <property type="entry name" value="START-like_dom_sf"/>
</dbReference>
<proteinExistence type="predicted"/>
<keyword evidence="2" id="KW-1185">Reference proteome</keyword>
<dbReference type="RefSeq" id="WP_148703464.1">
    <property type="nucleotide sequence ID" value="NZ_CP010868.1"/>
</dbReference>
<reference evidence="1 2" key="2">
    <citation type="journal article" date="2016" name="ISME J.">
        <title>Physiological and genomic characterization of two novel marine thaumarchaeal strains indicates niche differentiation.</title>
        <authorList>
            <person name="Bayer B."/>
            <person name="Vojvoda J."/>
            <person name="Offre P."/>
            <person name="Alves R.J."/>
            <person name="Elisabeth N.H."/>
            <person name="Garcia J.A."/>
            <person name="Volland J.M."/>
            <person name="Srivastava A."/>
            <person name="Schleper C."/>
            <person name="Herndl G.J."/>
        </authorList>
    </citation>
    <scope>NUCLEOTIDE SEQUENCE [LARGE SCALE GENOMIC DNA]</scope>
    <source>
        <strain evidence="1 2">D3C</strain>
    </source>
</reference>
<protein>
    <recommendedName>
        <fullName evidence="3">Polyketide cyclase</fullName>
    </recommendedName>
</protein>
<evidence type="ECO:0008006" key="3">
    <source>
        <dbReference type="Google" id="ProtNLM"/>
    </source>
</evidence>
<dbReference type="SUPFAM" id="SSF55961">
    <property type="entry name" value="Bet v1-like"/>
    <property type="match status" value="1"/>
</dbReference>
<reference evidence="2" key="1">
    <citation type="submission" date="2015-02" db="EMBL/GenBank/DDBJ databases">
        <title>Characterization of two novel Thaumarchaeota isolated from the Northern Adriatic Sea.</title>
        <authorList>
            <person name="Bayer B."/>
            <person name="Vojvoda J."/>
            <person name="Offre P."/>
            <person name="Srivastava A."/>
            <person name="Elisabeth N."/>
            <person name="Garcia J.A.L."/>
            <person name="Schleper C."/>
            <person name="Herndl G.J."/>
        </authorList>
    </citation>
    <scope>NUCLEOTIDE SEQUENCE [LARGE SCALE GENOMIC DNA]</scope>
    <source>
        <strain evidence="2">D3C</strain>
    </source>
</reference>
<name>A0A0C5BWN4_9ARCH</name>
<dbReference type="EMBL" id="CP010868">
    <property type="protein sequence ID" value="AJM92664.1"/>
    <property type="molecule type" value="Genomic_DNA"/>
</dbReference>
<dbReference type="STRING" id="1582439.NPIRD3C_1452"/>
<dbReference type="OrthoDB" id="10113at2157"/>
<dbReference type="GeneID" id="41600571"/>
<dbReference type="KEGG" id="nid:NPIRD3C_1452"/>
<reference evidence="1 2" key="3">
    <citation type="journal article" date="2019" name="Int. J. Syst. Evol. Microbiol.">
        <title>Nitrosopumilus adriaticus sp. nov. and Nitrosopumilus piranensis sp. nov., two ammonia-oxidizing archaea from the Adriatic Sea and members of the class Nitrososphaeria.</title>
        <authorList>
            <person name="Bayer B."/>
            <person name="Vojvoda J."/>
            <person name="Reinthaler T."/>
            <person name="Reyes C."/>
            <person name="Pinto M."/>
            <person name="Herndl G.J."/>
        </authorList>
    </citation>
    <scope>NUCLEOTIDE SEQUENCE [LARGE SCALE GENOMIC DNA]</scope>
    <source>
        <strain evidence="1 2">D3C</strain>
    </source>
</reference>
<evidence type="ECO:0000313" key="1">
    <source>
        <dbReference type="EMBL" id="AJM92664.1"/>
    </source>
</evidence>